<gene>
    <name evidence="6" type="ORF">B0J11DRAFT_608152</name>
</gene>
<evidence type="ECO:0000313" key="6">
    <source>
        <dbReference type="EMBL" id="KAH7122652.1"/>
    </source>
</evidence>
<proteinExistence type="predicted"/>
<dbReference type="GO" id="GO:0016491">
    <property type="term" value="F:oxidoreductase activity"/>
    <property type="evidence" value="ECO:0007669"/>
    <property type="project" value="UniProtKB-KW"/>
</dbReference>
<dbReference type="InterPro" id="IPR050631">
    <property type="entry name" value="PheA/TfdB_FAD_monoxygenase"/>
</dbReference>
<dbReference type="PANTHER" id="PTHR43476">
    <property type="entry name" value="3-(3-HYDROXY-PHENYL)PROPIONATE/3-HYDROXYCINNAMIC ACID HYDROXYLASE"/>
    <property type="match status" value="1"/>
</dbReference>
<dbReference type="OrthoDB" id="10016252at2759"/>
<feature type="domain" description="FAD-binding" evidence="5">
    <location>
        <begin position="7"/>
        <end position="343"/>
    </location>
</feature>
<evidence type="ECO:0000313" key="7">
    <source>
        <dbReference type="Proteomes" id="UP000700596"/>
    </source>
</evidence>
<keyword evidence="2" id="KW-0274">FAD</keyword>
<name>A0A9P9DPF6_9PLEO</name>
<dbReference type="InterPro" id="IPR002938">
    <property type="entry name" value="FAD-bd"/>
</dbReference>
<keyword evidence="7" id="KW-1185">Reference proteome</keyword>
<dbReference type="InterPro" id="IPR036188">
    <property type="entry name" value="FAD/NAD-bd_sf"/>
</dbReference>
<dbReference type="EMBL" id="JAGMWT010000009">
    <property type="protein sequence ID" value="KAH7122652.1"/>
    <property type="molecule type" value="Genomic_DNA"/>
</dbReference>
<keyword evidence="4" id="KW-0520">NAD</keyword>
<dbReference type="SUPFAM" id="SSF51905">
    <property type="entry name" value="FAD/NAD(P)-binding domain"/>
    <property type="match status" value="1"/>
</dbReference>
<dbReference type="Gene3D" id="3.30.70.2450">
    <property type="match status" value="1"/>
</dbReference>
<comment type="caution">
    <text evidence="6">The sequence shown here is derived from an EMBL/GenBank/DDBJ whole genome shotgun (WGS) entry which is preliminary data.</text>
</comment>
<sequence>MVLPKQSVIVVGAGPVGLLAALRLAKAGIATIILEKLPEIESSPRAAVYHPVAVQELDRAGVLLDCRKIGISSTKIAWRKINGEVIVELDRSPSKLEPYENLILGQHELAEVIFDHLKKHSNAEVLFQHEVTSISQGKEGVTVDVQTESGPKQFVAAYLVGADGGRSFVRSAAGVSFEGFTWEQQIVATNVIYPFEKHGYSTGNQIVHPDHFCVVAKLNDSGLWRVSYGERTGLSNDELRARLPMKYDAIFPGPRPLEYDLKMFSPYRLHQKCASSFRMGRILLAGDAAHLCNPFGGLGLTGGLLDAGALGDALIAVINDNFDEKILTKYSDVRRSIFKNVIDPSSQANLRRLCENDPETVAETDPFFRSILNADQDGKEKIRGLGQLRPERASNAAGLVVPALEKLYIEP</sequence>
<evidence type="ECO:0000256" key="4">
    <source>
        <dbReference type="ARBA" id="ARBA00023027"/>
    </source>
</evidence>
<dbReference type="AlphaFoldDB" id="A0A9P9DPF6"/>
<accession>A0A9P9DPF6</accession>
<evidence type="ECO:0000259" key="5">
    <source>
        <dbReference type="Pfam" id="PF01494"/>
    </source>
</evidence>
<keyword evidence="1" id="KW-0285">Flavoprotein</keyword>
<dbReference type="PANTHER" id="PTHR43476:SF4">
    <property type="entry name" value="BLR0106 PROTEIN"/>
    <property type="match status" value="1"/>
</dbReference>
<reference evidence="6" key="1">
    <citation type="journal article" date="2021" name="Nat. Commun.">
        <title>Genetic determinants of endophytism in the Arabidopsis root mycobiome.</title>
        <authorList>
            <person name="Mesny F."/>
            <person name="Miyauchi S."/>
            <person name="Thiergart T."/>
            <person name="Pickel B."/>
            <person name="Atanasova L."/>
            <person name="Karlsson M."/>
            <person name="Huettel B."/>
            <person name="Barry K.W."/>
            <person name="Haridas S."/>
            <person name="Chen C."/>
            <person name="Bauer D."/>
            <person name="Andreopoulos W."/>
            <person name="Pangilinan J."/>
            <person name="LaButti K."/>
            <person name="Riley R."/>
            <person name="Lipzen A."/>
            <person name="Clum A."/>
            <person name="Drula E."/>
            <person name="Henrissat B."/>
            <person name="Kohler A."/>
            <person name="Grigoriev I.V."/>
            <person name="Martin F.M."/>
            <person name="Hacquard S."/>
        </authorList>
    </citation>
    <scope>NUCLEOTIDE SEQUENCE</scope>
    <source>
        <strain evidence="6">MPI-CAGE-CH-0243</strain>
    </source>
</reference>
<evidence type="ECO:0000256" key="2">
    <source>
        <dbReference type="ARBA" id="ARBA00022827"/>
    </source>
</evidence>
<dbReference type="Gene3D" id="3.50.50.60">
    <property type="entry name" value="FAD/NAD(P)-binding domain"/>
    <property type="match status" value="1"/>
</dbReference>
<dbReference type="GO" id="GO:0071949">
    <property type="term" value="F:FAD binding"/>
    <property type="evidence" value="ECO:0007669"/>
    <property type="project" value="InterPro"/>
</dbReference>
<keyword evidence="3" id="KW-0560">Oxidoreductase</keyword>
<evidence type="ECO:0000256" key="3">
    <source>
        <dbReference type="ARBA" id="ARBA00023002"/>
    </source>
</evidence>
<organism evidence="6 7">
    <name type="scientific">Dendryphion nanum</name>
    <dbReference type="NCBI Taxonomy" id="256645"/>
    <lineage>
        <taxon>Eukaryota</taxon>
        <taxon>Fungi</taxon>
        <taxon>Dikarya</taxon>
        <taxon>Ascomycota</taxon>
        <taxon>Pezizomycotina</taxon>
        <taxon>Dothideomycetes</taxon>
        <taxon>Pleosporomycetidae</taxon>
        <taxon>Pleosporales</taxon>
        <taxon>Torulaceae</taxon>
        <taxon>Dendryphion</taxon>
    </lineage>
</organism>
<dbReference type="Pfam" id="PF01494">
    <property type="entry name" value="FAD_binding_3"/>
    <property type="match status" value="1"/>
</dbReference>
<dbReference type="PRINTS" id="PR00420">
    <property type="entry name" value="RNGMNOXGNASE"/>
</dbReference>
<evidence type="ECO:0000256" key="1">
    <source>
        <dbReference type="ARBA" id="ARBA00022630"/>
    </source>
</evidence>
<dbReference type="Proteomes" id="UP000700596">
    <property type="component" value="Unassembled WGS sequence"/>
</dbReference>
<protein>
    <recommendedName>
        <fullName evidence="5">FAD-binding domain-containing protein</fullName>
    </recommendedName>
</protein>